<keyword evidence="3 6" id="KW-0521">NADP</keyword>
<proteinExistence type="inferred from homology"/>
<dbReference type="InterPro" id="IPR020626">
    <property type="entry name" value="Asp_DH_prok"/>
</dbReference>
<comment type="similarity">
    <text evidence="1 6">Belongs to the L-aspartate dehydrogenase family.</text>
</comment>
<dbReference type="InterPro" id="IPR011182">
    <property type="entry name" value="L-Asp_DH"/>
</dbReference>
<comment type="miscellaneous">
    <text evidence="6">The iminoaspartate product is unstable in aqueous solution and can decompose to oxaloacetate and ammonia.</text>
</comment>
<evidence type="ECO:0000256" key="4">
    <source>
        <dbReference type="ARBA" id="ARBA00023002"/>
    </source>
</evidence>
<keyword evidence="5 6" id="KW-0520">NAD</keyword>
<dbReference type="InterPro" id="IPR002811">
    <property type="entry name" value="Asp_DH"/>
</dbReference>
<keyword evidence="4 6" id="KW-0560">Oxidoreductase</keyword>
<feature type="domain" description="Aspartate dehydrogenase" evidence="7">
    <location>
        <begin position="169"/>
        <end position="255"/>
    </location>
</feature>
<dbReference type="RefSeq" id="WP_309239452.1">
    <property type="nucleotide sequence ID" value="NZ_JBHSXE010000001.1"/>
</dbReference>
<sequence>MRDDRAAALRVGVLGHGAIGAKVAGLLRRGEVPGAELAGVAVRGDAPVPMRARGVRELVGASDVVVEAAGQRALWDHGAEILDAGRDLVAVSVGALADDGLFRGLTRPRAGRLLVCQGALGGLDVVRAAALGGPLTCVRLTSSKPPASLVQPWMDDGLAARLRALRPGDEPVAVHDGSAREAATRFPRNANVAATLALAAGDWSAVRVRLVADPAAVLTRHVVEFRGRVGEYRFELANHPDPGNPATSGLVAYAVARTLADLVPGTAWRVA</sequence>
<feature type="binding site" evidence="6">
    <location>
        <position position="191"/>
    </location>
    <ligand>
        <name>NAD(+)</name>
        <dbReference type="ChEBI" id="CHEBI:57540"/>
    </ligand>
</feature>
<accession>A0ABW2CAW8</accession>
<evidence type="ECO:0000256" key="1">
    <source>
        <dbReference type="ARBA" id="ARBA00008331"/>
    </source>
</evidence>
<evidence type="ECO:0000256" key="5">
    <source>
        <dbReference type="ARBA" id="ARBA00023027"/>
    </source>
</evidence>
<dbReference type="Gene3D" id="3.40.50.720">
    <property type="entry name" value="NAD(P)-binding Rossmann-like Domain"/>
    <property type="match status" value="1"/>
</dbReference>
<evidence type="ECO:0000313" key="10">
    <source>
        <dbReference type="Proteomes" id="UP001596380"/>
    </source>
</evidence>
<reference evidence="10" key="1">
    <citation type="journal article" date="2019" name="Int. J. Syst. Evol. Microbiol.">
        <title>The Global Catalogue of Microorganisms (GCM) 10K type strain sequencing project: providing services to taxonomists for standard genome sequencing and annotation.</title>
        <authorList>
            <consortium name="The Broad Institute Genomics Platform"/>
            <consortium name="The Broad Institute Genome Sequencing Center for Infectious Disease"/>
            <person name="Wu L."/>
            <person name="Ma J."/>
        </authorList>
    </citation>
    <scope>NUCLEOTIDE SEQUENCE [LARGE SCALE GENOMIC DNA]</scope>
    <source>
        <strain evidence="10">JCM 3369</strain>
    </source>
</reference>
<feature type="domain" description="Aspartate/homoserine dehydrogenase NAD-binding" evidence="8">
    <location>
        <begin position="15"/>
        <end position="105"/>
    </location>
</feature>
<dbReference type="Gene3D" id="3.30.360.10">
    <property type="entry name" value="Dihydrodipicolinate Reductase, domain 2"/>
    <property type="match status" value="1"/>
</dbReference>
<evidence type="ECO:0000256" key="6">
    <source>
        <dbReference type="HAMAP-Rule" id="MF_01265"/>
    </source>
</evidence>
<comment type="function">
    <text evidence="6">Specifically catalyzes the NAD or NADP-dependent dehydrogenation of L-aspartate to iminoaspartate.</text>
</comment>
<evidence type="ECO:0000259" key="8">
    <source>
        <dbReference type="Pfam" id="PF03447"/>
    </source>
</evidence>
<protein>
    <recommendedName>
        <fullName evidence="6">L-aspartate dehydrogenase</fullName>
        <ecNumber evidence="6">1.4.1.21</ecNumber>
    </recommendedName>
</protein>
<dbReference type="EC" id="1.4.1.21" evidence="6"/>
<dbReference type="HAMAP" id="MF_01265">
    <property type="entry name" value="NadX"/>
    <property type="match status" value="1"/>
</dbReference>
<dbReference type="PANTHER" id="PTHR31873:SF6">
    <property type="entry name" value="ASPARTATE DEHYDROGENASE DOMAIN-CONTAINING PROTEIN"/>
    <property type="match status" value="1"/>
</dbReference>
<dbReference type="PANTHER" id="PTHR31873">
    <property type="entry name" value="L-ASPARTATE DEHYDROGENASE-RELATED"/>
    <property type="match status" value="1"/>
</dbReference>
<comment type="catalytic activity">
    <reaction evidence="6">
        <text>L-aspartate + NADP(+) + H2O = oxaloacetate + NH4(+) + NADPH + H(+)</text>
        <dbReference type="Rhea" id="RHEA:11784"/>
        <dbReference type="ChEBI" id="CHEBI:15377"/>
        <dbReference type="ChEBI" id="CHEBI:15378"/>
        <dbReference type="ChEBI" id="CHEBI:16452"/>
        <dbReference type="ChEBI" id="CHEBI:28938"/>
        <dbReference type="ChEBI" id="CHEBI:29991"/>
        <dbReference type="ChEBI" id="CHEBI:57783"/>
        <dbReference type="ChEBI" id="CHEBI:58349"/>
        <dbReference type="EC" id="1.4.1.21"/>
    </reaction>
</comment>
<dbReference type="Pfam" id="PF01958">
    <property type="entry name" value="Asp_DH_C"/>
    <property type="match status" value="1"/>
</dbReference>
<dbReference type="PIRSF" id="PIRSF005227">
    <property type="entry name" value="Asp_dh_NAD_syn"/>
    <property type="match status" value="1"/>
</dbReference>
<feature type="binding site" evidence="6">
    <location>
        <position position="119"/>
    </location>
    <ligand>
        <name>NAD(+)</name>
        <dbReference type="ChEBI" id="CHEBI:57540"/>
    </ligand>
</feature>
<evidence type="ECO:0000313" key="9">
    <source>
        <dbReference type="EMBL" id="MFC6878883.1"/>
    </source>
</evidence>
<comment type="pathway">
    <text evidence="6">Cofactor biosynthesis; NAD(+) biosynthesis; iminoaspartate from L-aspartate (dehydrogenase route): step 1/1.</text>
</comment>
<dbReference type="SUPFAM" id="SSF51735">
    <property type="entry name" value="NAD(P)-binding Rossmann-fold domains"/>
    <property type="match status" value="1"/>
</dbReference>
<dbReference type="InterPro" id="IPR005106">
    <property type="entry name" value="Asp/hSer_DH_NAD-bd"/>
</dbReference>
<dbReference type="Pfam" id="PF03447">
    <property type="entry name" value="NAD_binding_3"/>
    <property type="match status" value="1"/>
</dbReference>
<dbReference type="InterPro" id="IPR036291">
    <property type="entry name" value="NAD(P)-bd_dom_sf"/>
</dbReference>
<keyword evidence="2 6" id="KW-0662">Pyridine nucleotide biosynthesis</keyword>
<dbReference type="SUPFAM" id="SSF55347">
    <property type="entry name" value="Glyceraldehyde-3-phosphate dehydrogenase-like, C-terminal domain"/>
    <property type="match status" value="1"/>
</dbReference>
<feature type="active site" evidence="6">
    <location>
        <position position="221"/>
    </location>
</feature>
<comment type="caution">
    <text evidence="9">The sequence shown here is derived from an EMBL/GenBank/DDBJ whole genome shotgun (WGS) entry which is preliminary data.</text>
</comment>
<evidence type="ECO:0000256" key="2">
    <source>
        <dbReference type="ARBA" id="ARBA00022642"/>
    </source>
</evidence>
<comment type="catalytic activity">
    <reaction evidence="6">
        <text>L-aspartate + NAD(+) + H2O = oxaloacetate + NH4(+) + NADH + H(+)</text>
        <dbReference type="Rhea" id="RHEA:11788"/>
        <dbReference type="ChEBI" id="CHEBI:15377"/>
        <dbReference type="ChEBI" id="CHEBI:15378"/>
        <dbReference type="ChEBI" id="CHEBI:16452"/>
        <dbReference type="ChEBI" id="CHEBI:28938"/>
        <dbReference type="ChEBI" id="CHEBI:29991"/>
        <dbReference type="ChEBI" id="CHEBI:57540"/>
        <dbReference type="ChEBI" id="CHEBI:57945"/>
        <dbReference type="EC" id="1.4.1.21"/>
    </reaction>
</comment>
<evidence type="ECO:0000259" key="7">
    <source>
        <dbReference type="Pfam" id="PF01958"/>
    </source>
</evidence>
<keyword evidence="10" id="KW-1185">Reference proteome</keyword>
<dbReference type="EMBL" id="JBHSXS010000001">
    <property type="protein sequence ID" value="MFC6878883.1"/>
    <property type="molecule type" value="Genomic_DNA"/>
</dbReference>
<organism evidence="9 10">
    <name type="scientific">Actinomadura yumaensis</name>
    <dbReference type="NCBI Taxonomy" id="111807"/>
    <lineage>
        <taxon>Bacteria</taxon>
        <taxon>Bacillati</taxon>
        <taxon>Actinomycetota</taxon>
        <taxon>Actinomycetes</taxon>
        <taxon>Streptosporangiales</taxon>
        <taxon>Thermomonosporaceae</taxon>
        <taxon>Actinomadura</taxon>
    </lineage>
</organism>
<evidence type="ECO:0000256" key="3">
    <source>
        <dbReference type="ARBA" id="ARBA00022857"/>
    </source>
</evidence>
<gene>
    <name evidence="6" type="primary">nadX</name>
    <name evidence="9" type="ORF">ACFQKB_03805</name>
</gene>
<name>A0ABW2CAW8_9ACTN</name>
<dbReference type="Proteomes" id="UP001596380">
    <property type="component" value="Unassembled WGS sequence"/>
</dbReference>